<gene>
    <name evidence="2" type="ORF">PLXY2_LOCUS9831</name>
</gene>
<accession>A0A8S4FU53</accession>
<sequence>MVSNRSSGPRLGSHSASHIPYSCSEHVPETTKSSGSLGQPI</sequence>
<organism evidence="2 3">
    <name type="scientific">Plutella xylostella</name>
    <name type="common">Diamondback moth</name>
    <name type="synonym">Plutella maculipennis</name>
    <dbReference type="NCBI Taxonomy" id="51655"/>
    <lineage>
        <taxon>Eukaryota</taxon>
        <taxon>Metazoa</taxon>
        <taxon>Ecdysozoa</taxon>
        <taxon>Arthropoda</taxon>
        <taxon>Hexapoda</taxon>
        <taxon>Insecta</taxon>
        <taxon>Pterygota</taxon>
        <taxon>Neoptera</taxon>
        <taxon>Endopterygota</taxon>
        <taxon>Lepidoptera</taxon>
        <taxon>Glossata</taxon>
        <taxon>Ditrysia</taxon>
        <taxon>Yponomeutoidea</taxon>
        <taxon>Plutellidae</taxon>
        <taxon>Plutella</taxon>
    </lineage>
</organism>
<proteinExistence type="predicted"/>
<feature type="non-terminal residue" evidence="2">
    <location>
        <position position="41"/>
    </location>
</feature>
<reference evidence="2" key="1">
    <citation type="submission" date="2020-11" db="EMBL/GenBank/DDBJ databases">
        <authorList>
            <person name="Whiteford S."/>
        </authorList>
    </citation>
    <scope>NUCLEOTIDE SEQUENCE</scope>
</reference>
<comment type="caution">
    <text evidence="2">The sequence shown here is derived from an EMBL/GenBank/DDBJ whole genome shotgun (WGS) entry which is preliminary data.</text>
</comment>
<evidence type="ECO:0000256" key="1">
    <source>
        <dbReference type="SAM" id="MobiDB-lite"/>
    </source>
</evidence>
<feature type="compositionally biased region" description="Polar residues" evidence="1">
    <location>
        <begin position="30"/>
        <end position="41"/>
    </location>
</feature>
<evidence type="ECO:0000313" key="2">
    <source>
        <dbReference type="EMBL" id="CAG9130199.1"/>
    </source>
</evidence>
<feature type="region of interest" description="Disordered" evidence="1">
    <location>
        <begin position="1"/>
        <end position="41"/>
    </location>
</feature>
<name>A0A8S4FU53_PLUXY</name>
<dbReference type="EMBL" id="CAJHNJ030000040">
    <property type="protein sequence ID" value="CAG9130199.1"/>
    <property type="molecule type" value="Genomic_DNA"/>
</dbReference>
<dbReference type="Proteomes" id="UP000653454">
    <property type="component" value="Unassembled WGS sequence"/>
</dbReference>
<protein>
    <submittedName>
        <fullName evidence="2">(diamondback moth) hypothetical protein</fullName>
    </submittedName>
</protein>
<evidence type="ECO:0000313" key="3">
    <source>
        <dbReference type="Proteomes" id="UP000653454"/>
    </source>
</evidence>
<dbReference type="AlphaFoldDB" id="A0A8S4FU53"/>
<keyword evidence="3" id="KW-1185">Reference proteome</keyword>